<keyword evidence="18" id="KW-1185">Reference proteome</keyword>
<dbReference type="InterPro" id="IPR037177">
    <property type="entry name" value="DLC_sf"/>
</dbReference>
<evidence type="ECO:0000256" key="8">
    <source>
        <dbReference type="ARBA" id="ARBA00022821"/>
    </source>
</evidence>
<evidence type="ECO:0000256" key="10">
    <source>
        <dbReference type="ARBA" id="ARBA00023017"/>
    </source>
</evidence>
<dbReference type="Proteomes" id="UP001140206">
    <property type="component" value="Chromosome 2"/>
</dbReference>
<dbReference type="SUPFAM" id="SSF54648">
    <property type="entry name" value="DLC"/>
    <property type="match status" value="1"/>
</dbReference>
<keyword evidence="5" id="KW-0963">Cytoplasm</keyword>
<dbReference type="Pfam" id="PF03094">
    <property type="entry name" value="Mlo"/>
    <property type="match status" value="1"/>
</dbReference>
<reference evidence="17" key="1">
    <citation type="submission" date="2022-08" db="EMBL/GenBank/DDBJ databases">
        <authorList>
            <person name="Marques A."/>
        </authorList>
    </citation>
    <scope>NUCLEOTIDE SEQUENCE</scope>
    <source>
        <strain evidence="17">RhyPub2mFocal</strain>
        <tissue evidence="17">Leaves</tissue>
    </source>
</reference>
<evidence type="ECO:0000256" key="5">
    <source>
        <dbReference type="ARBA" id="ARBA00022490"/>
    </source>
</evidence>
<feature type="compositionally biased region" description="Basic and acidic residues" evidence="15">
    <location>
        <begin position="129"/>
        <end position="144"/>
    </location>
</feature>
<name>A0AAV8FJI2_9POAL</name>
<evidence type="ECO:0000256" key="2">
    <source>
        <dbReference type="ARBA" id="ARBA00004245"/>
    </source>
</evidence>
<dbReference type="GO" id="GO:0016020">
    <property type="term" value="C:membrane"/>
    <property type="evidence" value="ECO:0007669"/>
    <property type="project" value="UniProtKB-SubCell"/>
</dbReference>
<feature type="transmembrane region" description="Helical" evidence="16">
    <location>
        <begin position="85"/>
        <end position="102"/>
    </location>
</feature>
<dbReference type="CDD" id="cd21452">
    <property type="entry name" value="DLC-like_DYNLL1_DYNLL2"/>
    <property type="match status" value="1"/>
</dbReference>
<evidence type="ECO:0000256" key="11">
    <source>
        <dbReference type="ARBA" id="ARBA00023136"/>
    </source>
</evidence>
<keyword evidence="11 16" id="KW-0472">Membrane</keyword>
<dbReference type="PANTHER" id="PTHR11886:SF35">
    <property type="entry name" value="DYNEIN LIGHT CHAIN"/>
    <property type="match status" value="1"/>
</dbReference>
<dbReference type="Pfam" id="PF01221">
    <property type="entry name" value="Dynein_light"/>
    <property type="match status" value="1"/>
</dbReference>
<keyword evidence="6 16" id="KW-0812">Transmembrane</keyword>
<organism evidence="17 18">
    <name type="scientific">Rhynchospora pubera</name>
    <dbReference type="NCBI Taxonomy" id="906938"/>
    <lineage>
        <taxon>Eukaryota</taxon>
        <taxon>Viridiplantae</taxon>
        <taxon>Streptophyta</taxon>
        <taxon>Embryophyta</taxon>
        <taxon>Tracheophyta</taxon>
        <taxon>Spermatophyta</taxon>
        <taxon>Magnoliopsida</taxon>
        <taxon>Liliopsida</taxon>
        <taxon>Poales</taxon>
        <taxon>Cyperaceae</taxon>
        <taxon>Cyperoideae</taxon>
        <taxon>Rhynchosporeae</taxon>
        <taxon>Rhynchospora</taxon>
    </lineage>
</organism>
<evidence type="ECO:0000256" key="14">
    <source>
        <dbReference type="ARBA" id="ARBA00023265"/>
    </source>
</evidence>
<dbReference type="InterPro" id="IPR004326">
    <property type="entry name" value="Mlo"/>
</dbReference>
<evidence type="ECO:0000256" key="7">
    <source>
        <dbReference type="ARBA" id="ARBA00022701"/>
    </source>
</evidence>
<feature type="compositionally biased region" description="Low complexity" evidence="15">
    <location>
        <begin position="161"/>
        <end position="174"/>
    </location>
</feature>
<dbReference type="PANTHER" id="PTHR11886">
    <property type="entry name" value="DYNEIN LIGHT CHAIN"/>
    <property type="match status" value="1"/>
</dbReference>
<comment type="similarity">
    <text evidence="3">Belongs to the MLO family.</text>
</comment>
<dbReference type="InterPro" id="IPR001372">
    <property type="entry name" value="Dynein_light_chain_typ-1/2"/>
</dbReference>
<evidence type="ECO:0000256" key="4">
    <source>
        <dbReference type="ARBA" id="ARBA00010156"/>
    </source>
</evidence>
<evidence type="ECO:0000256" key="6">
    <source>
        <dbReference type="ARBA" id="ARBA00022692"/>
    </source>
</evidence>
<feature type="transmembrane region" description="Helical" evidence="16">
    <location>
        <begin position="12"/>
        <end position="34"/>
    </location>
</feature>
<accession>A0AAV8FJI2</accession>
<dbReference type="SMART" id="SM01375">
    <property type="entry name" value="Dynein_light"/>
    <property type="match status" value="1"/>
</dbReference>
<keyword evidence="14" id="KW-0568">Pathogenesis-related protein</keyword>
<evidence type="ECO:0000256" key="3">
    <source>
        <dbReference type="ARBA" id="ARBA00006574"/>
    </source>
</evidence>
<comment type="similarity">
    <text evidence="4">Belongs to the dynein light chain family.</text>
</comment>
<feature type="transmembrane region" description="Helical" evidence="16">
    <location>
        <begin position="46"/>
        <end position="73"/>
    </location>
</feature>
<keyword evidence="13" id="KW-0206">Cytoskeleton</keyword>
<comment type="subcellular location">
    <subcellularLocation>
        <location evidence="2">Cytoplasm</location>
        <location evidence="2">Cytoskeleton</location>
    </subcellularLocation>
    <subcellularLocation>
        <location evidence="1">Membrane</location>
        <topology evidence="1">Multi-pass membrane protein</topology>
    </subcellularLocation>
</comment>
<dbReference type="FunFam" id="3.30.740.10:FF:000001">
    <property type="entry name" value="Dynein light chain"/>
    <property type="match status" value="1"/>
</dbReference>
<comment type="caution">
    <text evidence="17">The sequence shown here is derived from an EMBL/GenBank/DDBJ whole genome shotgun (WGS) entry which is preliminary data.</text>
</comment>
<evidence type="ECO:0000256" key="9">
    <source>
        <dbReference type="ARBA" id="ARBA00022989"/>
    </source>
</evidence>
<evidence type="ECO:0000256" key="12">
    <source>
        <dbReference type="ARBA" id="ARBA00023175"/>
    </source>
</evidence>
<keyword evidence="10" id="KW-0243">Dynein</keyword>
<keyword evidence="8" id="KW-0611">Plant defense</keyword>
<evidence type="ECO:0000256" key="13">
    <source>
        <dbReference type="ARBA" id="ARBA00023212"/>
    </source>
</evidence>
<evidence type="ECO:0000256" key="1">
    <source>
        <dbReference type="ARBA" id="ARBA00004141"/>
    </source>
</evidence>
<keyword evidence="9 16" id="KW-1133">Transmembrane helix</keyword>
<evidence type="ECO:0000313" key="17">
    <source>
        <dbReference type="EMBL" id="KAJ4793393.1"/>
    </source>
</evidence>
<keyword evidence="7" id="KW-0493">Microtubule</keyword>
<dbReference type="GO" id="GO:0006952">
    <property type="term" value="P:defense response"/>
    <property type="evidence" value="ECO:0007669"/>
    <property type="project" value="UniProtKB-KW"/>
</dbReference>
<dbReference type="GO" id="GO:0045505">
    <property type="term" value="F:dynein intermediate chain binding"/>
    <property type="evidence" value="ECO:0007669"/>
    <property type="project" value="TreeGrafter"/>
</dbReference>
<proteinExistence type="inferred from homology"/>
<evidence type="ECO:0000256" key="15">
    <source>
        <dbReference type="SAM" id="MobiDB-lite"/>
    </source>
</evidence>
<keyword evidence="12" id="KW-0505">Motor protein</keyword>
<protein>
    <recommendedName>
        <fullName evidence="19">Dynein light chain</fullName>
    </recommendedName>
</protein>
<feature type="region of interest" description="Disordered" evidence="15">
    <location>
        <begin position="121"/>
        <end position="174"/>
    </location>
</feature>
<evidence type="ECO:0000256" key="16">
    <source>
        <dbReference type="SAM" id="Phobius"/>
    </source>
</evidence>
<evidence type="ECO:0008006" key="19">
    <source>
        <dbReference type="Google" id="ProtNLM"/>
    </source>
</evidence>
<dbReference type="PROSITE" id="PS01239">
    <property type="entry name" value="DYNEIN_LIGHT_1"/>
    <property type="match status" value="1"/>
</dbReference>
<dbReference type="GO" id="GO:0005868">
    <property type="term" value="C:cytoplasmic dynein complex"/>
    <property type="evidence" value="ECO:0007669"/>
    <property type="project" value="TreeGrafter"/>
</dbReference>
<dbReference type="InterPro" id="IPR019763">
    <property type="entry name" value="Dynein_light_1/2_CS"/>
</dbReference>
<dbReference type="GO" id="GO:0005874">
    <property type="term" value="C:microtubule"/>
    <property type="evidence" value="ECO:0007669"/>
    <property type="project" value="UniProtKB-KW"/>
</dbReference>
<sequence length="263" mass="29704">MNISLYAGYHAYFVISIIPLIILLVIAYFFWILTTHGIDSCFMDKCVFLVLRLVISVVTQVLCSYSTLPLYAIISHLARSDSPSLVPFLTPMMSCTVSTRLLPLRQRKRIHSFLPSTELQLHTNTNTNTDRKETRVSMSEENRRSGLSVPALRSSDDRKSPSSTSSAASPAAPAAPDLKITLKSADMKDEMRQEAFDCARAAFDKHTVEKEIAEYIKKEFDKRHGPTWHCIVGKNFGSYVTHETNFFVYFYIDSKAVLLFKSG</sequence>
<gene>
    <name evidence="17" type="ORF">LUZ62_044639</name>
</gene>
<dbReference type="AlphaFoldDB" id="A0AAV8FJI2"/>
<dbReference type="Gene3D" id="3.30.740.10">
    <property type="entry name" value="Protein Inhibitor Of Neuronal Nitric Oxide Synthase"/>
    <property type="match status" value="1"/>
</dbReference>
<evidence type="ECO:0000313" key="18">
    <source>
        <dbReference type="Proteomes" id="UP001140206"/>
    </source>
</evidence>
<dbReference type="GO" id="GO:0007017">
    <property type="term" value="P:microtubule-based process"/>
    <property type="evidence" value="ECO:0007669"/>
    <property type="project" value="InterPro"/>
</dbReference>
<dbReference type="EMBL" id="JAMFTS010000002">
    <property type="protein sequence ID" value="KAJ4793393.1"/>
    <property type="molecule type" value="Genomic_DNA"/>
</dbReference>